<dbReference type="Gene3D" id="3.10.20.310">
    <property type="entry name" value="membrane protein fhac"/>
    <property type="match status" value="1"/>
</dbReference>
<dbReference type="PANTHER" id="PTHR37820">
    <property type="entry name" value="CELL DIVISION PROTEIN DIVIB"/>
    <property type="match status" value="1"/>
</dbReference>
<keyword evidence="5 9" id="KW-1133">Transmembrane helix</keyword>
<dbReference type="InterPro" id="IPR034746">
    <property type="entry name" value="POTRA"/>
</dbReference>
<dbReference type="PANTHER" id="PTHR37820:SF1">
    <property type="entry name" value="CELL DIVISION PROTEIN FTSQ"/>
    <property type="match status" value="1"/>
</dbReference>
<comment type="subcellular location">
    <subcellularLocation>
        <location evidence="1">Membrane</location>
    </subcellularLocation>
</comment>
<keyword evidence="2" id="KW-1003">Cell membrane</keyword>
<sequence length="332" mass="34610">MRRPGPLPSSSRAEAEHVSADETRREAERRSTMRRLGIEDREPAREPDVDTAPIAVLRPADPSADGRDEPSVGVSDEPRTPRASVWRAARARRRALRSEVKRFTARTRRRRRAWLIGIGAVLAVVAASAGAAYSPLFAVERIVVEGADQLDVPAVEAALAEQVGTPLPLVDASAVKAALVGFPLIETYALEARPPHDLVVRVVERTPVGVVQGEAGFTSVDAAGVALATSAEPPAGLPLIDASGGAGSSAFLAAGQVVRSLPADLRARVSNVTATSPEDVAFALDGGALQVIWGSVDDSPEKASALTAALGAELPEGVTTFDVSAPGNVIVR</sequence>
<reference evidence="12" key="1">
    <citation type="journal article" date="2019" name="Int. J. Syst. Evol. Microbiol.">
        <title>The Global Catalogue of Microorganisms (GCM) 10K type strain sequencing project: providing services to taxonomists for standard genome sequencing and annotation.</title>
        <authorList>
            <consortium name="The Broad Institute Genomics Platform"/>
            <consortium name="The Broad Institute Genome Sequencing Center for Infectious Disease"/>
            <person name="Wu L."/>
            <person name="Ma J."/>
        </authorList>
    </citation>
    <scope>NUCLEOTIDE SEQUENCE [LARGE SCALE GENOMIC DNA]</scope>
    <source>
        <strain evidence="12">JCM 18537</strain>
    </source>
</reference>
<evidence type="ECO:0000256" key="8">
    <source>
        <dbReference type="SAM" id="MobiDB-lite"/>
    </source>
</evidence>
<feature type="domain" description="POTRA" evidence="10">
    <location>
        <begin position="137"/>
        <end position="205"/>
    </location>
</feature>
<dbReference type="Pfam" id="PF08478">
    <property type="entry name" value="POTRA_1"/>
    <property type="match status" value="1"/>
</dbReference>
<evidence type="ECO:0000256" key="7">
    <source>
        <dbReference type="ARBA" id="ARBA00023306"/>
    </source>
</evidence>
<keyword evidence="3" id="KW-0132">Cell division</keyword>
<accession>A0ABP8ZP87</accession>
<organism evidence="11 12">
    <name type="scientific">Microbacterium gilvum</name>
    <dbReference type="NCBI Taxonomy" id="1336204"/>
    <lineage>
        <taxon>Bacteria</taxon>
        <taxon>Bacillati</taxon>
        <taxon>Actinomycetota</taxon>
        <taxon>Actinomycetes</taxon>
        <taxon>Micrococcales</taxon>
        <taxon>Microbacteriaceae</taxon>
        <taxon>Microbacterium</taxon>
    </lineage>
</organism>
<gene>
    <name evidence="11" type="ORF">GCM10023351_00460</name>
</gene>
<comment type="caution">
    <text evidence="11">The sequence shown here is derived from an EMBL/GenBank/DDBJ whole genome shotgun (WGS) entry which is preliminary data.</text>
</comment>
<evidence type="ECO:0000256" key="6">
    <source>
        <dbReference type="ARBA" id="ARBA00023136"/>
    </source>
</evidence>
<evidence type="ECO:0000259" key="10">
    <source>
        <dbReference type="PROSITE" id="PS51779"/>
    </source>
</evidence>
<evidence type="ECO:0000313" key="11">
    <source>
        <dbReference type="EMBL" id="GAA4761986.1"/>
    </source>
</evidence>
<dbReference type="EMBL" id="BAABKO010000001">
    <property type="protein sequence ID" value="GAA4761986.1"/>
    <property type="molecule type" value="Genomic_DNA"/>
</dbReference>
<evidence type="ECO:0000256" key="3">
    <source>
        <dbReference type="ARBA" id="ARBA00022618"/>
    </source>
</evidence>
<evidence type="ECO:0000256" key="1">
    <source>
        <dbReference type="ARBA" id="ARBA00004370"/>
    </source>
</evidence>
<evidence type="ECO:0000256" key="9">
    <source>
        <dbReference type="SAM" id="Phobius"/>
    </source>
</evidence>
<dbReference type="RefSeq" id="WP_345434724.1">
    <property type="nucleotide sequence ID" value="NZ_BAABKO010000001.1"/>
</dbReference>
<feature type="transmembrane region" description="Helical" evidence="9">
    <location>
        <begin position="113"/>
        <end position="133"/>
    </location>
</feature>
<feature type="compositionally biased region" description="Basic and acidic residues" evidence="8">
    <location>
        <begin position="13"/>
        <end position="48"/>
    </location>
</feature>
<keyword evidence="7" id="KW-0131">Cell cycle</keyword>
<proteinExistence type="predicted"/>
<dbReference type="Proteomes" id="UP001501645">
    <property type="component" value="Unassembled WGS sequence"/>
</dbReference>
<dbReference type="PROSITE" id="PS51779">
    <property type="entry name" value="POTRA"/>
    <property type="match status" value="1"/>
</dbReference>
<evidence type="ECO:0000256" key="5">
    <source>
        <dbReference type="ARBA" id="ARBA00022989"/>
    </source>
</evidence>
<dbReference type="InterPro" id="IPR013685">
    <property type="entry name" value="POTRA_FtsQ_type"/>
</dbReference>
<evidence type="ECO:0000256" key="4">
    <source>
        <dbReference type="ARBA" id="ARBA00022692"/>
    </source>
</evidence>
<feature type="compositionally biased region" description="Basic and acidic residues" evidence="8">
    <location>
        <begin position="64"/>
        <end position="80"/>
    </location>
</feature>
<evidence type="ECO:0000313" key="12">
    <source>
        <dbReference type="Proteomes" id="UP001501645"/>
    </source>
</evidence>
<evidence type="ECO:0000256" key="2">
    <source>
        <dbReference type="ARBA" id="ARBA00022475"/>
    </source>
</evidence>
<dbReference type="InterPro" id="IPR050487">
    <property type="entry name" value="FtsQ_DivIB"/>
</dbReference>
<protein>
    <recommendedName>
        <fullName evidence="10">POTRA domain-containing protein</fullName>
    </recommendedName>
</protein>
<feature type="region of interest" description="Disordered" evidence="8">
    <location>
        <begin position="1"/>
        <end position="84"/>
    </location>
</feature>
<keyword evidence="12" id="KW-1185">Reference proteome</keyword>
<keyword evidence="6 9" id="KW-0472">Membrane</keyword>
<name>A0ABP8ZP87_9MICO</name>
<keyword evidence="4 9" id="KW-0812">Transmembrane</keyword>